<dbReference type="AlphaFoldDB" id="A0A6A6D4A5"/>
<protein>
    <recommendedName>
        <fullName evidence="5">Chitin synthesis regulation, Congo red resistance, RCR protein</fullName>
    </recommendedName>
</protein>
<dbReference type="EMBL" id="ML993579">
    <property type="protein sequence ID" value="KAF2174251.1"/>
    <property type="molecule type" value="Genomic_DNA"/>
</dbReference>
<feature type="compositionally biased region" description="Low complexity" evidence="1">
    <location>
        <begin position="65"/>
        <end position="80"/>
    </location>
</feature>
<feature type="region of interest" description="Disordered" evidence="1">
    <location>
        <begin position="58"/>
        <end position="145"/>
    </location>
</feature>
<keyword evidence="2" id="KW-0812">Transmembrane</keyword>
<dbReference type="GeneID" id="54556923"/>
<evidence type="ECO:0000256" key="2">
    <source>
        <dbReference type="SAM" id="Phobius"/>
    </source>
</evidence>
<name>A0A6A6D4A5_ZASCE</name>
<feature type="compositionally biased region" description="Polar residues" evidence="1">
    <location>
        <begin position="81"/>
        <end position="96"/>
    </location>
</feature>
<keyword evidence="2" id="KW-1133">Transmembrane helix</keyword>
<dbReference type="RefSeq" id="XP_033675140.1">
    <property type="nucleotide sequence ID" value="XM_033803651.1"/>
</dbReference>
<dbReference type="Pfam" id="PF12273">
    <property type="entry name" value="RCR"/>
    <property type="match status" value="1"/>
</dbReference>
<evidence type="ECO:0000313" key="4">
    <source>
        <dbReference type="Proteomes" id="UP000799537"/>
    </source>
</evidence>
<evidence type="ECO:0000256" key="1">
    <source>
        <dbReference type="SAM" id="MobiDB-lite"/>
    </source>
</evidence>
<dbReference type="Proteomes" id="UP000799537">
    <property type="component" value="Unassembled WGS sequence"/>
</dbReference>
<dbReference type="InterPro" id="IPR020999">
    <property type="entry name" value="Chitin_synth_reg_RCR"/>
</dbReference>
<dbReference type="OrthoDB" id="3556830at2759"/>
<dbReference type="PANTHER" id="PTHR28187:SF1">
    <property type="entry name" value="PROTEIN RCR1-RELATED"/>
    <property type="match status" value="1"/>
</dbReference>
<dbReference type="GO" id="GO:0016192">
    <property type="term" value="P:vesicle-mediated transport"/>
    <property type="evidence" value="ECO:0007669"/>
    <property type="project" value="TreeGrafter"/>
</dbReference>
<feature type="compositionally biased region" description="Low complexity" evidence="1">
    <location>
        <begin position="101"/>
        <end position="131"/>
    </location>
</feature>
<evidence type="ECO:0008006" key="5">
    <source>
        <dbReference type="Google" id="ProtNLM"/>
    </source>
</evidence>
<dbReference type="PANTHER" id="PTHR28187">
    <property type="entry name" value="PROTEIN RCR1-RELATED"/>
    <property type="match status" value="1"/>
</dbReference>
<accession>A0A6A6D4A5</accession>
<feature type="transmembrane region" description="Helical" evidence="2">
    <location>
        <begin position="26"/>
        <end position="48"/>
    </location>
</feature>
<sequence>MVYCNGRYYPYQRYCRSSRWNGWGRWVLLGVIIAFAILVFILFACFTARRRRRIGRKPFMGTGWAAGPNNNQAPQQQPMQYNSGGQYSSPGYQNKPSDMEQGGAAQSYYQPQYSQPPGYGQQTAAPGTYQPPTQPPPAANPGGWR</sequence>
<evidence type="ECO:0000313" key="3">
    <source>
        <dbReference type="EMBL" id="KAF2174251.1"/>
    </source>
</evidence>
<keyword evidence="2" id="KW-0472">Membrane</keyword>
<reference evidence="3" key="1">
    <citation type="journal article" date="2020" name="Stud. Mycol.">
        <title>101 Dothideomycetes genomes: a test case for predicting lifestyles and emergence of pathogens.</title>
        <authorList>
            <person name="Haridas S."/>
            <person name="Albert R."/>
            <person name="Binder M."/>
            <person name="Bloem J."/>
            <person name="Labutti K."/>
            <person name="Salamov A."/>
            <person name="Andreopoulos B."/>
            <person name="Baker S."/>
            <person name="Barry K."/>
            <person name="Bills G."/>
            <person name="Bluhm B."/>
            <person name="Cannon C."/>
            <person name="Castanera R."/>
            <person name="Culley D."/>
            <person name="Daum C."/>
            <person name="Ezra D."/>
            <person name="Gonzalez J."/>
            <person name="Henrissat B."/>
            <person name="Kuo A."/>
            <person name="Liang C."/>
            <person name="Lipzen A."/>
            <person name="Lutzoni F."/>
            <person name="Magnuson J."/>
            <person name="Mondo S."/>
            <person name="Nolan M."/>
            <person name="Ohm R."/>
            <person name="Pangilinan J."/>
            <person name="Park H.-J."/>
            <person name="Ramirez L."/>
            <person name="Alfaro M."/>
            <person name="Sun H."/>
            <person name="Tritt A."/>
            <person name="Yoshinaga Y."/>
            <person name="Zwiers L.-H."/>
            <person name="Turgeon B."/>
            <person name="Goodwin S."/>
            <person name="Spatafora J."/>
            <person name="Crous P."/>
            <person name="Grigoriev I."/>
        </authorList>
    </citation>
    <scope>NUCLEOTIDE SEQUENCE</scope>
    <source>
        <strain evidence="3">ATCC 36951</strain>
    </source>
</reference>
<gene>
    <name evidence="3" type="ORF">M409DRAFT_16515</name>
</gene>
<proteinExistence type="predicted"/>
<keyword evidence="4" id="KW-1185">Reference proteome</keyword>
<organism evidence="3 4">
    <name type="scientific">Zasmidium cellare ATCC 36951</name>
    <dbReference type="NCBI Taxonomy" id="1080233"/>
    <lineage>
        <taxon>Eukaryota</taxon>
        <taxon>Fungi</taxon>
        <taxon>Dikarya</taxon>
        <taxon>Ascomycota</taxon>
        <taxon>Pezizomycotina</taxon>
        <taxon>Dothideomycetes</taxon>
        <taxon>Dothideomycetidae</taxon>
        <taxon>Mycosphaerellales</taxon>
        <taxon>Mycosphaerellaceae</taxon>
        <taxon>Zasmidium</taxon>
    </lineage>
</organism>